<sequence>MTRYAALLRGVNVGGINLKMADVKAVFEGLGLGGVKTVLASGNVLFETDLSADEVQPLIERALGERFGYEAWVQVHGIDAIRALLTGFPFDAERDGWHPYVVFVADPAVAGELLAMQDELDPVREQILAGPGVVYWTVERGSTLTSAFGKALGRARYKAATTTRNLRTLQKLVA</sequence>
<name>A0A3M8LRJ1_9MICO</name>
<protein>
    <submittedName>
        <fullName evidence="1">DUF1697 domain-containing protein</fullName>
    </submittedName>
</protein>
<organism evidence="1 2">
    <name type="scientific">Cryobacterium tepidiphilum</name>
    <dbReference type="NCBI Taxonomy" id="2486026"/>
    <lineage>
        <taxon>Bacteria</taxon>
        <taxon>Bacillati</taxon>
        <taxon>Actinomycetota</taxon>
        <taxon>Actinomycetes</taxon>
        <taxon>Micrococcales</taxon>
        <taxon>Microbacteriaceae</taxon>
        <taxon>Cryobacterium</taxon>
    </lineage>
</organism>
<evidence type="ECO:0000313" key="1">
    <source>
        <dbReference type="EMBL" id="RNE67364.1"/>
    </source>
</evidence>
<dbReference type="EMBL" id="RDSR01000001">
    <property type="protein sequence ID" value="RNE67364.1"/>
    <property type="molecule type" value="Genomic_DNA"/>
</dbReference>
<dbReference type="InterPro" id="IPR012545">
    <property type="entry name" value="DUF1697"/>
</dbReference>
<dbReference type="Gene3D" id="3.30.70.1280">
    <property type="entry name" value="SP0830-like domains"/>
    <property type="match status" value="1"/>
</dbReference>
<comment type="caution">
    <text evidence="1">The sequence shown here is derived from an EMBL/GenBank/DDBJ whole genome shotgun (WGS) entry which is preliminary data.</text>
</comment>
<reference evidence="1 2" key="1">
    <citation type="submission" date="2018-11" db="EMBL/GenBank/DDBJ databases">
        <title>Cryobacterium sp. nov., isolated from rhizosphere soil of lettuce.</title>
        <authorList>
            <person name="Wang Y."/>
        </authorList>
    </citation>
    <scope>NUCLEOTIDE SEQUENCE [LARGE SCALE GENOMIC DNA]</scope>
    <source>
        <strain evidence="1 2">NEAU-85</strain>
    </source>
</reference>
<dbReference type="PIRSF" id="PIRSF008502">
    <property type="entry name" value="UCP008502"/>
    <property type="match status" value="1"/>
</dbReference>
<dbReference type="RefSeq" id="WP_123044394.1">
    <property type="nucleotide sequence ID" value="NZ_RDSR01000001.1"/>
</dbReference>
<dbReference type="Proteomes" id="UP000279859">
    <property type="component" value="Unassembled WGS sequence"/>
</dbReference>
<dbReference type="Gene3D" id="3.30.70.1260">
    <property type="entry name" value="bacterial protein sp0830 like"/>
    <property type="match status" value="1"/>
</dbReference>
<dbReference type="OrthoDB" id="9806494at2"/>
<dbReference type="Pfam" id="PF08002">
    <property type="entry name" value="DUF1697"/>
    <property type="match status" value="1"/>
</dbReference>
<dbReference type="PANTHER" id="PTHR36439">
    <property type="entry name" value="BLL4334 PROTEIN"/>
    <property type="match status" value="1"/>
</dbReference>
<accession>A0A3M8LRJ1</accession>
<gene>
    <name evidence="1" type="ORF">EEJ31_00900</name>
</gene>
<dbReference type="SUPFAM" id="SSF160379">
    <property type="entry name" value="SP0830-like"/>
    <property type="match status" value="1"/>
</dbReference>
<keyword evidence="2" id="KW-1185">Reference proteome</keyword>
<dbReference type="AlphaFoldDB" id="A0A3M8LRJ1"/>
<proteinExistence type="predicted"/>
<dbReference type="PANTHER" id="PTHR36439:SF1">
    <property type="entry name" value="DUF1697 DOMAIN-CONTAINING PROTEIN"/>
    <property type="match status" value="1"/>
</dbReference>
<evidence type="ECO:0000313" key="2">
    <source>
        <dbReference type="Proteomes" id="UP000279859"/>
    </source>
</evidence>